<evidence type="ECO:0000313" key="2">
    <source>
        <dbReference type="EMBL" id="XCM77634.1"/>
    </source>
</evidence>
<proteinExistence type="predicted"/>
<feature type="region of interest" description="Disordered" evidence="1">
    <location>
        <begin position="23"/>
        <end position="46"/>
    </location>
</feature>
<sequence length="46" mass="4983">MPDNFTPQGETLDPLPQVEAVETTAIDDDELDNISGGAVHPVSQRY</sequence>
<reference evidence="2" key="1">
    <citation type="submission" date="2024-06" db="EMBL/GenBank/DDBJ databases">
        <title>The genome sequences of Kitasatospora sp. strain HUAS MG31.</title>
        <authorList>
            <person name="Mo P."/>
        </authorList>
    </citation>
    <scope>NUCLEOTIDE SEQUENCE</scope>
    <source>
        <strain evidence="2">HUAS MG31</strain>
    </source>
</reference>
<name>A0AAU8JN18_9ACTN</name>
<protein>
    <recommendedName>
        <fullName evidence="3">Bacteriocin-like protein</fullName>
    </recommendedName>
</protein>
<accession>A0AAU8JN18</accession>
<gene>
    <name evidence="2" type="ORF">ABWK59_01085</name>
</gene>
<evidence type="ECO:0008006" key="3">
    <source>
        <dbReference type="Google" id="ProtNLM"/>
    </source>
</evidence>
<dbReference type="RefSeq" id="WP_354637299.1">
    <property type="nucleotide sequence ID" value="NZ_CP159872.1"/>
</dbReference>
<evidence type="ECO:0000256" key="1">
    <source>
        <dbReference type="SAM" id="MobiDB-lite"/>
    </source>
</evidence>
<dbReference type="KEGG" id="kcm:ABWK59_01085"/>
<dbReference type="EMBL" id="CP159872">
    <property type="protein sequence ID" value="XCM77634.1"/>
    <property type="molecule type" value="Genomic_DNA"/>
</dbReference>
<organism evidence="2">
    <name type="scientific">Kitasatospora camelliae</name>
    <dbReference type="NCBI Taxonomy" id="3156397"/>
    <lineage>
        <taxon>Bacteria</taxon>
        <taxon>Bacillati</taxon>
        <taxon>Actinomycetota</taxon>
        <taxon>Actinomycetes</taxon>
        <taxon>Kitasatosporales</taxon>
        <taxon>Streptomycetaceae</taxon>
        <taxon>Kitasatospora</taxon>
    </lineage>
</organism>
<dbReference type="AlphaFoldDB" id="A0AAU8JN18"/>